<dbReference type="Gene3D" id="2.10.90.10">
    <property type="entry name" value="Cystine-knot cytokines"/>
    <property type="match status" value="2"/>
</dbReference>
<feature type="region of interest" description="Disordered" evidence="4">
    <location>
        <begin position="57"/>
        <end position="130"/>
    </location>
</feature>
<feature type="region of interest" description="Disordered" evidence="4">
    <location>
        <begin position="310"/>
        <end position="379"/>
    </location>
</feature>
<dbReference type="PANTHER" id="PTHR23199:SF12">
    <property type="entry name" value="NEUROTROPHIN 1-RELATED"/>
    <property type="match status" value="1"/>
</dbReference>
<dbReference type="Proteomes" id="UP001487740">
    <property type="component" value="Unassembled WGS sequence"/>
</dbReference>
<sequence length="637" mass="70405">MAVTVWALISLLVSSLAASPSVYFPPDVSKPPSPYPLKPSGHPRPFFKSYTLVPPSHAHISTGKPQPDPQRTTPRALANNTASQPHALSRNSSHAHAQQKTTVHKHSLRKTKSRPRPSSRGPTPSVHVPPTYYLHGVYDSYPTHISLPRSRKHPKYPSHIVYSLEPPEDPQLSYLVYEPAQPLCSSNTTKSWCVRDTEYPKDEITLAAAYHYEKMLTLYTDVANLNTHQSADLTSYQTKETYLCPSETAYVRPLRAVNTEGKWRVIVNGIKVHYEIPDADHPPGGVPQPWLRLPAGASVLRVQVPTEVHLPPLPRLRSPTTSTSPSPWRPSSCPPAAHACSAPPPSNTKPECDTQPATQTTSVVSVSGSGPPLPAENYISHPRDAARAHSLSRACRGDTMAARLLVVFLVTAAAASEHSSHVVVSVGTEAYGAAPYSYYPQSVYYPQHSYPHYPVYSHHPQPSYGHHEPAVPACAANTTKPWCLEDAEYPLYEIQHALQYNAHHVLDLYADVADLNTALSVERPKTLDEETYLCPSATAYVRPLRAINTDGKWRVIVNNVEVHYQTLTQTARVEECLTAGDACPLVPECYGSTCLQKSIYHRFLVYDPYDYYLPFSIETFALPASCACLLSAYTLDH</sequence>
<evidence type="ECO:0000256" key="4">
    <source>
        <dbReference type="SAM" id="MobiDB-lite"/>
    </source>
</evidence>
<feature type="compositionally biased region" description="Low complexity" evidence="4">
    <location>
        <begin position="315"/>
        <end position="341"/>
    </location>
</feature>
<evidence type="ECO:0000256" key="1">
    <source>
        <dbReference type="ARBA" id="ARBA00022729"/>
    </source>
</evidence>
<feature type="chain" id="PRO_5043407519" description="Spaetzle domain-containing protein" evidence="5">
    <location>
        <begin position="18"/>
        <end position="637"/>
    </location>
</feature>
<reference evidence="7 8" key="1">
    <citation type="submission" date="2023-03" db="EMBL/GenBank/DDBJ databases">
        <title>High-quality genome of Scylla paramamosain provides insights in environmental adaptation.</title>
        <authorList>
            <person name="Zhang L."/>
        </authorList>
    </citation>
    <scope>NUCLEOTIDE SEQUENCE [LARGE SCALE GENOMIC DNA]</scope>
    <source>
        <strain evidence="7">LZ_2023a</strain>
        <tissue evidence="7">Muscle</tissue>
    </source>
</reference>
<evidence type="ECO:0000256" key="5">
    <source>
        <dbReference type="SAM" id="SignalP"/>
    </source>
</evidence>
<feature type="signal peptide" evidence="5">
    <location>
        <begin position="1"/>
        <end position="17"/>
    </location>
</feature>
<evidence type="ECO:0000313" key="7">
    <source>
        <dbReference type="EMBL" id="KAK8404262.1"/>
    </source>
</evidence>
<accession>A0AAW0UVV5</accession>
<keyword evidence="2" id="KW-1015">Disulfide bond</keyword>
<keyword evidence="1 5" id="KW-0732">Signal</keyword>
<dbReference type="InterPro" id="IPR029034">
    <property type="entry name" value="Cystine-knot_cytokine"/>
</dbReference>
<dbReference type="SUPFAM" id="SSF57501">
    <property type="entry name" value="Cystine-knot cytokines"/>
    <property type="match status" value="2"/>
</dbReference>
<evidence type="ECO:0000259" key="6">
    <source>
        <dbReference type="Pfam" id="PF16077"/>
    </source>
</evidence>
<dbReference type="AlphaFoldDB" id="A0AAW0UVV5"/>
<comment type="caution">
    <text evidence="7">The sequence shown here is derived from an EMBL/GenBank/DDBJ whole genome shotgun (WGS) entry which is preliminary data.</text>
</comment>
<protein>
    <recommendedName>
        <fullName evidence="6">Spaetzle domain-containing protein</fullName>
    </recommendedName>
</protein>
<dbReference type="GO" id="GO:0045087">
    <property type="term" value="P:innate immune response"/>
    <property type="evidence" value="ECO:0007669"/>
    <property type="project" value="TreeGrafter"/>
</dbReference>
<dbReference type="PANTHER" id="PTHR23199">
    <property type="entry name" value="NEUROTROPHIN 1-RELATED"/>
    <property type="match status" value="1"/>
</dbReference>
<dbReference type="GO" id="GO:0005615">
    <property type="term" value="C:extracellular space"/>
    <property type="evidence" value="ECO:0007669"/>
    <property type="project" value="UniProtKB-ARBA"/>
</dbReference>
<dbReference type="InterPro" id="IPR032104">
    <property type="entry name" value="Spaetzle"/>
</dbReference>
<name>A0AAW0UVV5_SCYPA</name>
<dbReference type="GO" id="GO:0005121">
    <property type="term" value="F:Toll binding"/>
    <property type="evidence" value="ECO:0007669"/>
    <property type="project" value="TreeGrafter"/>
</dbReference>
<dbReference type="GO" id="GO:0021556">
    <property type="term" value="P:central nervous system formation"/>
    <property type="evidence" value="ECO:0007669"/>
    <property type="project" value="TreeGrafter"/>
</dbReference>
<keyword evidence="8" id="KW-1185">Reference proteome</keyword>
<dbReference type="InterPro" id="IPR052444">
    <property type="entry name" value="Spz/Toll_ligand-like"/>
</dbReference>
<keyword evidence="3" id="KW-0325">Glycoprotein</keyword>
<evidence type="ECO:0000256" key="3">
    <source>
        <dbReference type="ARBA" id="ARBA00023180"/>
    </source>
</evidence>
<feature type="compositionally biased region" description="Polar residues" evidence="4">
    <location>
        <begin position="69"/>
        <end position="101"/>
    </location>
</feature>
<organism evidence="7 8">
    <name type="scientific">Scylla paramamosain</name>
    <name type="common">Mud crab</name>
    <dbReference type="NCBI Taxonomy" id="85552"/>
    <lineage>
        <taxon>Eukaryota</taxon>
        <taxon>Metazoa</taxon>
        <taxon>Ecdysozoa</taxon>
        <taxon>Arthropoda</taxon>
        <taxon>Crustacea</taxon>
        <taxon>Multicrustacea</taxon>
        <taxon>Malacostraca</taxon>
        <taxon>Eumalacostraca</taxon>
        <taxon>Eucarida</taxon>
        <taxon>Decapoda</taxon>
        <taxon>Pleocyemata</taxon>
        <taxon>Brachyura</taxon>
        <taxon>Eubrachyura</taxon>
        <taxon>Portunoidea</taxon>
        <taxon>Portunidae</taxon>
        <taxon>Portuninae</taxon>
        <taxon>Scylla</taxon>
    </lineage>
</organism>
<feature type="domain" description="Spaetzle" evidence="6">
    <location>
        <begin position="532"/>
        <end position="629"/>
    </location>
</feature>
<evidence type="ECO:0000256" key="2">
    <source>
        <dbReference type="ARBA" id="ARBA00023157"/>
    </source>
</evidence>
<feature type="compositionally biased region" description="Low complexity" evidence="4">
    <location>
        <begin position="354"/>
        <end position="370"/>
    </location>
</feature>
<dbReference type="GO" id="GO:0008083">
    <property type="term" value="F:growth factor activity"/>
    <property type="evidence" value="ECO:0007669"/>
    <property type="project" value="TreeGrafter"/>
</dbReference>
<dbReference type="EMBL" id="JARAKH010000005">
    <property type="protein sequence ID" value="KAK8404262.1"/>
    <property type="molecule type" value="Genomic_DNA"/>
</dbReference>
<feature type="compositionally biased region" description="Basic residues" evidence="4">
    <location>
        <begin position="102"/>
        <end position="117"/>
    </location>
</feature>
<dbReference type="Pfam" id="PF16077">
    <property type="entry name" value="Spaetzle"/>
    <property type="match status" value="1"/>
</dbReference>
<proteinExistence type="predicted"/>
<gene>
    <name evidence="7" type="ORF">O3P69_000370</name>
</gene>
<dbReference type="FunFam" id="2.10.90.10:FF:000035">
    <property type="entry name" value="Spz1"/>
    <property type="match status" value="1"/>
</dbReference>
<evidence type="ECO:0000313" key="8">
    <source>
        <dbReference type="Proteomes" id="UP001487740"/>
    </source>
</evidence>